<feature type="domain" description="NodB homology" evidence="1">
    <location>
        <begin position="101"/>
        <end position="309"/>
    </location>
</feature>
<gene>
    <name evidence="2" type="ORF">ESB13_19560</name>
</gene>
<dbReference type="PANTHER" id="PTHR10587:SF125">
    <property type="entry name" value="POLYSACCHARIDE DEACETYLASE YHEN-RELATED"/>
    <property type="match status" value="1"/>
</dbReference>
<dbReference type="Proteomes" id="UP000290545">
    <property type="component" value="Unassembled WGS sequence"/>
</dbReference>
<keyword evidence="3" id="KW-1185">Reference proteome</keyword>
<sequence length="325" mass="36883">MPLFSSKKRFCIFIFDRIIPQKDYTLTKLEARLLQSLVLISFNTIALLAGCSNSAEPTDNATDSTEIALDKKAGIDTAISLSEPAATKFKWTKPVYDTTKQYIYLTFDDGPQNGTMTCYNICRSEGVKATFFMVGQHVFDKRLSGIVDTIRASYPQSLLANHSYTHANGHYQYFYSHPYFAQDDFLRAQTKLNVPYKIIRLPGNSAWVREGEVRASKTVKAVCNLLDSAGYNVAGWDVEWNFRHTDSKPVQSVSSMMKLVATAFERKETHTKNHLVILTHDRMFRHPADADSLRLFIAELKKNPAYEFETIDNYPGQKTPVYSGH</sequence>
<dbReference type="PANTHER" id="PTHR10587">
    <property type="entry name" value="GLYCOSYL TRANSFERASE-RELATED"/>
    <property type="match status" value="1"/>
</dbReference>
<dbReference type="OrthoDB" id="9812065at2"/>
<protein>
    <recommendedName>
        <fullName evidence="1">NodB homology domain-containing protein</fullName>
    </recommendedName>
</protein>
<reference evidence="2 3" key="1">
    <citation type="submission" date="2019-01" db="EMBL/GenBank/DDBJ databases">
        <title>Filimonas sp. strain TTM-71.</title>
        <authorList>
            <person name="Chen W.-M."/>
        </authorList>
    </citation>
    <scope>NUCLEOTIDE SEQUENCE [LARGE SCALE GENOMIC DNA]</scope>
    <source>
        <strain evidence="2 3">TTM-71</strain>
    </source>
</reference>
<dbReference type="AlphaFoldDB" id="A0A4Q1D269"/>
<dbReference type="GO" id="GO:0016810">
    <property type="term" value="F:hydrolase activity, acting on carbon-nitrogen (but not peptide) bonds"/>
    <property type="evidence" value="ECO:0007669"/>
    <property type="project" value="InterPro"/>
</dbReference>
<evidence type="ECO:0000313" key="2">
    <source>
        <dbReference type="EMBL" id="RXK81978.1"/>
    </source>
</evidence>
<evidence type="ECO:0000313" key="3">
    <source>
        <dbReference type="Proteomes" id="UP000290545"/>
    </source>
</evidence>
<dbReference type="InterPro" id="IPR011330">
    <property type="entry name" value="Glyco_hydro/deAcase_b/a-brl"/>
</dbReference>
<dbReference type="Pfam" id="PF01522">
    <property type="entry name" value="Polysacc_deac_1"/>
    <property type="match status" value="1"/>
</dbReference>
<dbReference type="GO" id="GO:0005975">
    <property type="term" value="P:carbohydrate metabolic process"/>
    <property type="evidence" value="ECO:0007669"/>
    <property type="project" value="InterPro"/>
</dbReference>
<comment type="caution">
    <text evidence="2">The sequence shown here is derived from an EMBL/GenBank/DDBJ whole genome shotgun (WGS) entry which is preliminary data.</text>
</comment>
<dbReference type="EMBL" id="SDHZ01000003">
    <property type="protein sequence ID" value="RXK81978.1"/>
    <property type="molecule type" value="Genomic_DNA"/>
</dbReference>
<organism evidence="2 3">
    <name type="scientific">Filimonas effusa</name>
    <dbReference type="NCBI Taxonomy" id="2508721"/>
    <lineage>
        <taxon>Bacteria</taxon>
        <taxon>Pseudomonadati</taxon>
        <taxon>Bacteroidota</taxon>
        <taxon>Chitinophagia</taxon>
        <taxon>Chitinophagales</taxon>
        <taxon>Chitinophagaceae</taxon>
        <taxon>Filimonas</taxon>
    </lineage>
</organism>
<proteinExistence type="predicted"/>
<dbReference type="SUPFAM" id="SSF88713">
    <property type="entry name" value="Glycoside hydrolase/deacetylase"/>
    <property type="match status" value="1"/>
</dbReference>
<name>A0A4Q1D269_9BACT</name>
<dbReference type="InterPro" id="IPR050248">
    <property type="entry name" value="Polysacc_deacetylase_ArnD"/>
</dbReference>
<dbReference type="InterPro" id="IPR002509">
    <property type="entry name" value="NODB_dom"/>
</dbReference>
<accession>A0A4Q1D269</accession>
<evidence type="ECO:0000259" key="1">
    <source>
        <dbReference type="PROSITE" id="PS51677"/>
    </source>
</evidence>
<dbReference type="PROSITE" id="PS51677">
    <property type="entry name" value="NODB"/>
    <property type="match status" value="1"/>
</dbReference>
<dbReference type="Gene3D" id="3.20.20.370">
    <property type="entry name" value="Glycoside hydrolase/deacetylase"/>
    <property type="match status" value="1"/>
</dbReference>